<accession>L5L1I5</accession>
<comment type="cofactor">
    <cofactor evidence="1">
        <name>FAD</name>
        <dbReference type="ChEBI" id="CHEBI:57692"/>
    </cofactor>
</comment>
<protein>
    <submittedName>
        <fullName evidence="4">L-gulonolactone oxidase</fullName>
    </submittedName>
</protein>
<dbReference type="Gene3D" id="3.30.465.10">
    <property type="match status" value="1"/>
</dbReference>
<dbReference type="PANTHER" id="PTHR43762">
    <property type="entry name" value="L-GULONOLACTONE OXIDASE"/>
    <property type="match status" value="1"/>
</dbReference>
<dbReference type="EMBL" id="KB030405">
    <property type="protein sequence ID" value="ELK17487.1"/>
    <property type="molecule type" value="Genomic_DNA"/>
</dbReference>
<dbReference type="AlphaFoldDB" id="L5L1I5"/>
<evidence type="ECO:0000313" key="5">
    <source>
        <dbReference type="Proteomes" id="UP000010552"/>
    </source>
</evidence>
<dbReference type="InterPro" id="IPR036318">
    <property type="entry name" value="FAD-bd_PCMH-like_sf"/>
</dbReference>
<dbReference type="InParanoid" id="L5L1I5"/>
<dbReference type="FunFam" id="3.30.465.10:FF:000035">
    <property type="entry name" value="L-gulonolactone oxidase"/>
    <property type="match status" value="1"/>
</dbReference>
<dbReference type="GO" id="GO:0071949">
    <property type="term" value="F:FAD binding"/>
    <property type="evidence" value="ECO:0007669"/>
    <property type="project" value="InterPro"/>
</dbReference>
<dbReference type="InterPro" id="IPR010031">
    <property type="entry name" value="FAD_lactone_oxidase-like"/>
</dbReference>
<dbReference type="InterPro" id="IPR016166">
    <property type="entry name" value="FAD-bd_PCMH"/>
</dbReference>
<dbReference type="PANTHER" id="PTHR43762:SF8">
    <property type="entry name" value="L-GULONOLACTONE OXIDASE"/>
    <property type="match status" value="1"/>
</dbReference>
<organism evidence="4 5">
    <name type="scientific">Pteropus alecto</name>
    <name type="common">Black flying fox</name>
    <dbReference type="NCBI Taxonomy" id="9402"/>
    <lineage>
        <taxon>Eukaryota</taxon>
        <taxon>Metazoa</taxon>
        <taxon>Chordata</taxon>
        <taxon>Craniata</taxon>
        <taxon>Vertebrata</taxon>
        <taxon>Euteleostomi</taxon>
        <taxon>Mammalia</taxon>
        <taxon>Eutheria</taxon>
        <taxon>Laurasiatheria</taxon>
        <taxon>Chiroptera</taxon>
        <taxon>Yinpterochiroptera</taxon>
        <taxon>Pteropodoidea</taxon>
        <taxon>Pteropodidae</taxon>
        <taxon>Pteropodinae</taxon>
        <taxon>Pteropus</taxon>
    </lineage>
</organism>
<evidence type="ECO:0000259" key="3">
    <source>
        <dbReference type="PROSITE" id="PS51387"/>
    </source>
</evidence>
<dbReference type="InterPro" id="IPR016167">
    <property type="entry name" value="FAD-bd_PCMH_sub1"/>
</dbReference>
<feature type="region of interest" description="Disordered" evidence="2">
    <location>
        <begin position="1"/>
        <end position="21"/>
    </location>
</feature>
<feature type="domain" description="FAD-binding PCMH-type" evidence="3">
    <location>
        <begin position="22"/>
        <end position="198"/>
    </location>
</feature>
<dbReference type="Gene3D" id="3.30.43.10">
    <property type="entry name" value="Uridine Diphospho-n-acetylenolpyruvylglucosamine Reductase, domain 2"/>
    <property type="match status" value="1"/>
</dbReference>
<dbReference type="STRING" id="9402.L5L1I5"/>
<evidence type="ECO:0000256" key="2">
    <source>
        <dbReference type="SAM" id="MobiDB-lite"/>
    </source>
</evidence>
<evidence type="ECO:0000313" key="4">
    <source>
        <dbReference type="EMBL" id="ELK17487.1"/>
    </source>
</evidence>
<dbReference type="Pfam" id="PF01565">
    <property type="entry name" value="FAD_binding_4"/>
    <property type="match status" value="1"/>
</dbReference>
<reference evidence="5" key="1">
    <citation type="journal article" date="2013" name="Science">
        <title>Comparative analysis of bat genomes provides insight into the evolution of flight and immunity.</title>
        <authorList>
            <person name="Zhang G."/>
            <person name="Cowled C."/>
            <person name="Shi Z."/>
            <person name="Huang Z."/>
            <person name="Bishop-Lilly K.A."/>
            <person name="Fang X."/>
            <person name="Wynne J.W."/>
            <person name="Xiong Z."/>
            <person name="Baker M.L."/>
            <person name="Zhao W."/>
            <person name="Tachedjian M."/>
            <person name="Zhu Y."/>
            <person name="Zhou P."/>
            <person name="Jiang X."/>
            <person name="Ng J."/>
            <person name="Yang L."/>
            <person name="Wu L."/>
            <person name="Xiao J."/>
            <person name="Feng Y."/>
            <person name="Chen Y."/>
            <person name="Sun X."/>
            <person name="Zhang Y."/>
            <person name="Marsh G.A."/>
            <person name="Crameri G."/>
            <person name="Broder C.C."/>
            <person name="Frey K.G."/>
            <person name="Wang L.F."/>
            <person name="Wang J."/>
        </authorList>
    </citation>
    <scope>NUCLEOTIDE SEQUENCE [LARGE SCALE GENOMIC DNA]</scope>
</reference>
<evidence type="ECO:0000256" key="1">
    <source>
        <dbReference type="ARBA" id="ARBA00001974"/>
    </source>
</evidence>
<dbReference type="PROSITE" id="PS51387">
    <property type="entry name" value="FAD_PCMH"/>
    <property type="match status" value="1"/>
</dbReference>
<dbReference type="Proteomes" id="UP000010552">
    <property type="component" value="Unassembled WGS sequence"/>
</dbReference>
<dbReference type="InterPro" id="IPR006094">
    <property type="entry name" value="Oxid_FAD_bind_N"/>
</dbReference>
<sequence>MNRTAASSQAGALEASGARGLHGPACSRLCHRQRPELGLTQALPWQVPALARQQNKWVKVVGGGHSPSDIACTDGFLIHMGKMNRVLQVDTEKKQVTVEAGIHLADLHPQLDKHGLALSNLGAMSDVTAGGIIGTGTHNTGIKHSILATQVVALTLLTADGTILECSESSNAEVFQAVQVRLGCLGVILTITLQCVPQFHLQKTSFPSTLREVHEGFLWLTYVAEYEALDPVILSVNPHEVF</sequence>
<dbReference type="InterPro" id="IPR016169">
    <property type="entry name" value="FAD-bd_PCMH_sub2"/>
</dbReference>
<keyword evidence="5" id="KW-1185">Reference proteome</keyword>
<dbReference type="GO" id="GO:0016899">
    <property type="term" value="F:oxidoreductase activity, acting on the CH-OH group of donors, oxygen as acceptor"/>
    <property type="evidence" value="ECO:0007669"/>
    <property type="project" value="InterPro"/>
</dbReference>
<dbReference type="SUPFAM" id="SSF56176">
    <property type="entry name" value="FAD-binding/transporter-associated domain-like"/>
    <property type="match status" value="1"/>
</dbReference>
<feature type="compositionally biased region" description="Polar residues" evidence="2">
    <location>
        <begin position="1"/>
        <end position="10"/>
    </location>
</feature>
<dbReference type="eggNOG" id="KOG4730">
    <property type="taxonomic scope" value="Eukaryota"/>
</dbReference>
<proteinExistence type="predicted"/>
<gene>
    <name evidence="4" type="ORF">PAL_GLEAN10016580</name>
</gene>
<name>L5L1I5_PTEAL</name>